<gene>
    <name evidence="3" type="ORF">D9758_005945</name>
</gene>
<dbReference type="GO" id="GO:0003677">
    <property type="term" value="F:DNA binding"/>
    <property type="evidence" value="ECO:0007669"/>
    <property type="project" value="UniProtKB-UniRule"/>
</dbReference>
<reference evidence="3 4" key="1">
    <citation type="journal article" date="2020" name="ISME J.">
        <title>Uncovering the hidden diversity of litter-decomposition mechanisms in mushroom-forming fungi.</title>
        <authorList>
            <person name="Floudas D."/>
            <person name="Bentzer J."/>
            <person name="Ahren D."/>
            <person name="Johansson T."/>
            <person name="Persson P."/>
            <person name="Tunlid A."/>
        </authorList>
    </citation>
    <scope>NUCLEOTIDE SEQUENCE [LARGE SCALE GENOMIC DNA]</scope>
    <source>
        <strain evidence="3 4">CBS 291.85</strain>
    </source>
</reference>
<comment type="subcellular location">
    <subcellularLocation>
        <location evidence="1">Nucleus</location>
    </subcellularLocation>
</comment>
<name>A0A8H5LHJ1_9AGAR</name>
<dbReference type="OrthoDB" id="2799385at2759"/>
<organism evidence="3 4">
    <name type="scientific">Tetrapyrgos nigripes</name>
    <dbReference type="NCBI Taxonomy" id="182062"/>
    <lineage>
        <taxon>Eukaryota</taxon>
        <taxon>Fungi</taxon>
        <taxon>Dikarya</taxon>
        <taxon>Basidiomycota</taxon>
        <taxon>Agaricomycotina</taxon>
        <taxon>Agaricomycetes</taxon>
        <taxon>Agaricomycetidae</taxon>
        <taxon>Agaricales</taxon>
        <taxon>Marasmiineae</taxon>
        <taxon>Marasmiaceae</taxon>
        <taxon>Tetrapyrgos</taxon>
    </lineage>
</organism>
<protein>
    <recommendedName>
        <fullName evidence="2">Homeobox domain-containing protein</fullName>
    </recommendedName>
</protein>
<accession>A0A8H5LHJ1</accession>
<proteinExistence type="predicted"/>
<evidence type="ECO:0000259" key="2">
    <source>
        <dbReference type="PROSITE" id="PS50071"/>
    </source>
</evidence>
<keyword evidence="4" id="KW-1185">Reference proteome</keyword>
<evidence type="ECO:0000313" key="4">
    <source>
        <dbReference type="Proteomes" id="UP000559256"/>
    </source>
</evidence>
<sequence>MPDTKKKVIPKEGKEFLKTVFHRYQVLLPGREEREHVLRELKHVVPGCEDVTMKMVNKWFSEERKRTGGQNTTLSNSKKCHLEVWFTQNPEPSEDVVTLWSKQLKVDRKDVVYWVVHKMFDRTSFQPALPPPPEQVALETVIHLYNQAFSPLSPVNGAGQNTIPSFQTSGIDAPMSMDYARDDAHDVPQSPPHDDIMDIETQTFLSEKFLPKVLFSIAADEVDRFVTGRAQRTMKEATGHEVTLEIDSKRCPLQTAQDVKDLFGPCHRLFDKVMELVDHKKQTDPRANLPMVEETLMHVDRELI</sequence>
<feature type="domain" description="Homeobox" evidence="2">
    <location>
        <begin position="1"/>
        <end position="70"/>
    </location>
</feature>
<dbReference type="PROSITE" id="PS50071">
    <property type="entry name" value="HOMEOBOX_2"/>
    <property type="match status" value="1"/>
</dbReference>
<dbReference type="InterPro" id="IPR001356">
    <property type="entry name" value="HD"/>
</dbReference>
<dbReference type="AlphaFoldDB" id="A0A8H5LHJ1"/>
<evidence type="ECO:0000313" key="3">
    <source>
        <dbReference type="EMBL" id="KAF5357338.1"/>
    </source>
</evidence>
<keyword evidence="1" id="KW-0238">DNA-binding</keyword>
<feature type="DNA-binding region" description="Homeobox" evidence="1">
    <location>
        <begin position="3"/>
        <end position="71"/>
    </location>
</feature>
<dbReference type="EMBL" id="JAACJM010000052">
    <property type="protein sequence ID" value="KAF5357338.1"/>
    <property type="molecule type" value="Genomic_DNA"/>
</dbReference>
<keyword evidence="1" id="KW-0371">Homeobox</keyword>
<evidence type="ECO:0000256" key="1">
    <source>
        <dbReference type="PROSITE-ProRule" id="PRU00108"/>
    </source>
</evidence>
<dbReference type="GO" id="GO:0005634">
    <property type="term" value="C:nucleus"/>
    <property type="evidence" value="ECO:0007669"/>
    <property type="project" value="UniProtKB-SubCell"/>
</dbReference>
<keyword evidence="1" id="KW-0539">Nucleus</keyword>
<dbReference type="Proteomes" id="UP000559256">
    <property type="component" value="Unassembled WGS sequence"/>
</dbReference>
<comment type="caution">
    <text evidence="3">The sequence shown here is derived from an EMBL/GenBank/DDBJ whole genome shotgun (WGS) entry which is preliminary data.</text>
</comment>